<gene>
    <name evidence="3" type="ORF">Pro02_10870</name>
</gene>
<reference evidence="3" key="1">
    <citation type="submission" date="2021-01" db="EMBL/GenBank/DDBJ databases">
        <title>Whole genome shotgun sequence of Planobispora rosea NBRC 15558.</title>
        <authorList>
            <person name="Komaki H."/>
            <person name="Tamura T."/>
        </authorList>
    </citation>
    <scope>NUCLEOTIDE SEQUENCE</scope>
    <source>
        <strain evidence="3">NBRC 15558</strain>
    </source>
</reference>
<feature type="compositionally biased region" description="Basic and acidic residues" evidence="1">
    <location>
        <begin position="487"/>
        <end position="497"/>
    </location>
</feature>
<feature type="region of interest" description="Disordered" evidence="1">
    <location>
        <begin position="59"/>
        <end position="117"/>
    </location>
</feature>
<comment type="caution">
    <text evidence="3">The sequence shown here is derived from an EMBL/GenBank/DDBJ whole genome shotgun (WGS) entry which is preliminary data.</text>
</comment>
<dbReference type="Proteomes" id="UP000655044">
    <property type="component" value="Unassembled WGS sequence"/>
</dbReference>
<feature type="compositionally biased region" description="Acidic residues" evidence="1">
    <location>
        <begin position="343"/>
        <end position="361"/>
    </location>
</feature>
<feature type="compositionally biased region" description="Low complexity" evidence="1">
    <location>
        <begin position="179"/>
        <end position="189"/>
    </location>
</feature>
<feature type="region of interest" description="Disordered" evidence="1">
    <location>
        <begin position="179"/>
        <end position="499"/>
    </location>
</feature>
<keyword evidence="2" id="KW-0812">Transmembrane</keyword>
<evidence type="ECO:0000313" key="4">
    <source>
        <dbReference type="Proteomes" id="UP000655044"/>
    </source>
</evidence>
<feature type="compositionally biased region" description="Polar residues" evidence="1">
    <location>
        <begin position="430"/>
        <end position="448"/>
    </location>
</feature>
<feature type="transmembrane region" description="Helical" evidence="2">
    <location>
        <begin position="28"/>
        <end position="48"/>
    </location>
</feature>
<evidence type="ECO:0000256" key="1">
    <source>
        <dbReference type="SAM" id="MobiDB-lite"/>
    </source>
</evidence>
<feature type="compositionally biased region" description="Low complexity" evidence="1">
    <location>
        <begin position="209"/>
        <end position="224"/>
    </location>
</feature>
<feature type="compositionally biased region" description="Pro residues" evidence="1">
    <location>
        <begin position="64"/>
        <end position="83"/>
    </location>
</feature>
<organism evidence="3 4">
    <name type="scientific">Planobispora rosea</name>
    <dbReference type="NCBI Taxonomy" id="35762"/>
    <lineage>
        <taxon>Bacteria</taxon>
        <taxon>Bacillati</taxon>
        <taxon>Actinomycetota</taxon>
        <taxon>Actinomycetes</taxon>
        <taxon>Streptosporangiales</taxon>
        <taxon>Streptosporangiaceae</taxon>
        <taxon>Planobispora</taxon>
    </lineage>
</organism>
<feature type="compositionally biased region" description="Low complexity" evidence="1">
    <location>
        <begin position="299"/>
        <end position="320"/>
    </location>
</feature>
<sequence length="547" mass="55516">MILISAGLVLTAVVLLIAGVVLGRPPLVIWSIAVSMLSAVFLVIGALLRRHELFPGGGRAGAVPPSPHPGTGPAGPVPAPPMASHPQRIPAGRPATPHGTRQTAATPPRPAPAGQPGVLDAESIVLVIPGRRRYHVAGCRQLAGREYEELTHEEARAEGFTPCTTCLPEFTAGLVPQDAPAQDQEAQGPARPPQTAEGQGSPASFAEQAPPAASRPASPEPVASRQISAEPAVSEATARFAPPYGSATPSAAPAFPVQAPTPPAPPAEDSAATSWFSRDIASSAATAPKPGPGPERGTEPVAAPEPGAAEPGAAEPEAAESGVTESGPGEPMGSPSDIRPQDEDAEDTEDTKDAENAEDTAFETVVVKPPVAEPQGPAARSSVAESAAVRGDAAEQTGPSEPVEPAETAPGRAGQPVSAGPTLTEEPTARTASPDETGTAESPETGRTPSAAEKDVAEAPADDDRDTSPGGIPAVVVQEDENGASPEDDRPADRPAERPGMVKVIMGTRRFHGTACPLIRGVDDDGLQTMSRAEAERSGLSACSVCQ</sequence>
<accession>A0A8J3RWU3</accession>
<keyword evidence="4" id="KW-1185">Reference proteome</keyword>
<keyword evidence="2" id="KW-1133">Transmembrane helix</keyword>
<evidence type="ECO:0000313" key="3">
    <source>
        <dbReference type="EMBL" id="GIH82679.1"/>
    </source>
</evidence>
<dbReference type="AlphaFoldDB" id="A0A8J3RWU3"/>
<keyword evidence="2" id="KW-0472">Membrane</keyword>
<dbReference type="EMBL" id="BOOI01000009">
    <property type="protein sequence ID" value="GIH82679.1"/>
    <property type="molecule type" value="Genomic_DNA"/>
</dbReference>
<name>A0A8J3RWU3_PLARO</name>
<protein>
    <submittedName>
        <fullName evidence="3">Uncharacterized protein</fullName>
    </submittedName>
</protein>
<proteinExistence type="predicted"/>
<evidence type="ECO:0000256" key="2">
    <source>
        <dbReference type="SAM" id="Phobius"/>
    </source>
</evidence>
<feature type="compositionally biased region" description="Low complexity" evidence="1">
    <location>
        <begin position="378"/>
        <end position="390"/>
    </location>
</feature>